<feature type="transmembrane region" description="Helical" evidence="1">
    <location>
        <begin position="6"/>
        <end position="23"/>
    </location>
</feature>
<sequence>MKTDFGLQQALFIGFCASLMIALKSMLRLKLGLSGHSMLLMSFFYLLCHLVVARPGAMFACGLLSGLLAMMLGVGKSGVLLLVKFGAPALAMELMAMLLAMFGLCHALPGKGSQVNKSLWLRLIFLALAGALAWGLRDFVAASLAGMDLSAALLQGGIEFLGGLVFALLGAALVPPVIKRMQAHDLISVSAYEEKP</sequence>
<keyword evidence="1" id="KW-0472">Membrane</keyword>
<keyword evidence="3" id="KW-1185">Reference proteome</keyword>
<evidence type="ECO:0000256" key="1">
    <source>
        <dbReference type="SAM" id="Phobius"/>
    </source>
</evidence>
<gene>
    <name evidence="2" type="ORF">STH12_03810</name>
</gene>
<dbReference type="EMBL" id="CP020373">
    <property type="protein sequence ID" value="AZQ12862.1"/>
    <property type="molecule type" value="Genomic_DNA"/>
</dbReference>
<feature type="transmembrane region" description="Helical" evidence="1">
    <location>
        <begin position="156"/>
        <end position="178"/>
    </location>
</feature>
<keyword evidence="1" id="KW-1133">Transmembrane helix</keyword>
<proteinExistence type="predicted"/>
<organism evidence="2 3">
    <name type="scientific">Shewanella khirikhana</name>
    <dbReference type="NCBI Taxonomy" id="1965282"/>
    <lineage>
        <taxon>Bacteria</taxon>
        <taxon>Pseudomonadati</taxon>
        <taxon>Pseudomonadota</taxon>
        <taxon>Gammaproteobacteria</taxon>
        <taxon>Alteromonadales</taxon>
        <taxon>Shewanellaceae</taxon>
        <taxon>Shewanella</taxon>
    </lineage>
</organism>
<feature type="transmembrane region" description="Helical" evidence="1">
    <location>
        <begin position="119"/>
        <end position="136"/>
    </location>
</feature>
<evidence type="ECO:0000313" key="2">
    <source>
        <dbReference type="EMBL" id="AZQ12862.1"/>
    </source>
</evidence>
<evidence type="ECO:0000313" key="3">
    <source>
        <dbReference type="Proteomes" id="UP000278437"/>
    </source>
</evidence>
<dbReference type="Proteomes" id="UP000278437">
    <property type="component" value="Chromosome"/>
</dbReference>
<reference evidence="3" key="1">
    <citation type="submission" date="2017-03" db="EMBL/GenBank/DDBJ databases">
        <title>Full genome sequence of a non-lethal Shewanella isolate that potentiates virulence of Vibio parahaemolyticus causing acute hepatopancreatic necrosis disease (AHPND) in shrimp.</title>
        <authorList>
            <person name="Prachumwat A."/>
            <person name="Sritunyalucksana K."/>
        </authorList>
    </citation>
    <scope>NUCLEOTIDE SEQUENCE [LARGE SCALE GENOMIC DNA]</scope>
    <source>
        <strain evidence="3">TH2012</strain>
    </source>
</reference>
<dbReference type="RefSeq" id="WP_126168998.1">
    <property type="nucleotide sequence ID" value="NZ_CP020373.1"/>
</dbReference>
<accession>A0ABM7DT23</accession>
<feature type="transmembrane region" description="Helical" evidence="1">
    <location>
        <begin position="85"/>
        <end position="107"/>
    </location>
</feature>
<name>A0ABM7DT23_9GAMM</name>
<keyword evidence="1" id="KW-0812">Transmembrane</keyword>
<protein>
    <submittedName>
        <fullName evidence="2">Uncharacterized protein</fullName>
    </submittedName>
</protein>
<feature type="transmembrane region" description="Helical" evidence="1">
    <location>
        <begin position="43"/>
        <end position="73"/>
    </location>
</feature>